<feature type="domain" description="CdaR GGDEF-like" evidence="3">
    <location>
        <begin position="287"/>
        <end position="386"/>
    </location>
</feature>
<evidence type="ECO:0000313" key="4">
    <source>
        <dbReference type="EMBL" id="PJJ27170.1"/>
    </source>
</evidence>
<evidence type="ECO:0000313" key="5">
    <source>
        <dbReference type="Proteomes" id="UP000231092"/>
    </source>
</evidence>
<dbReference type="Proteomes" id="UP000231092">
    <property type="component" value="Unassembled WGS sequence"/>
</dbReference>
<evidence type="ECO:0000259" key="2">
    <source>
        <dbReference type="Pfam" id="PF13556"/>
    </source>
</evidence>
<organism evidence="4 5">
    <name type="scientific">[Clostridium] celerecrescens 18A</name>
    <dbReference type="NCBI Taxonomy" id="1286362"/>
    <lineage>
        <taxon>Bacteria</taxon>
        <taxon>Bacillati</taxon>
        <taxon>Bacillota</taxon>
        <taxon>Clostridia</taxon>
        <taxon>Lachnospirales</taxon>
        <taxon>Lachnospiraceae</taxon>
        <taxon>Lacrimispora</taxon>
    </lineage>
</organism>
<reference evidence="4 5" key="1">
    <citation type="submission" date="2017-11" db="EMBL/GenBank/DDBJ databases">
        <title>Understudied soil microbes with underappreciated capabilities: Untangling the Clostridium saccharolyticum group.</title>
        <authorList>
            <person name="Leschine S."/>
        </authorList>
    </citation>
    <scope>NUCLEOTIDE SEQUENCE [LARGE SCALE GENOMIC DNA]</scope>
    <source>
        <strain evidence="4 5">18A</strain>
    </source>
</reference>
<evidence type="ECO:0000256" key="1">
    <source>
        <dbReference type="ARBA" id="ARBA00006754"/>
    </source>
</evidence>
<dbReference type="PANTHER" id="PTHR33744">
    <property type="entry name" value="CARBOHYDRATE DIACID REGULATOR"/>
    <property type="match status" value="1"/>
</dbReference>
<dbReference type="Pfam" id="PF17853">
    <property type="entry name" value="GGDEF_2"/>
    <property type="match status" value="1"/>
</dbReference>
<comment type="similarity">
    <text evidence="1">Belongs to the CdaR family.</text>
</comment>
<gene>
    <name evidence="4" type="ORF">H171_0627</name>
</gene>
<dbReference type="PANTHER" id="PTHR33744:SF1">
    <property type="entry name" value="DNA-BINDING TRANSCRIPTIONAL ACTIVATOR ADER"/>
    <property type="match status" value="1"/>
</dbReference>
<comment type="caution">
    <text evidence="4">The sequence shown here is derived from an EMBL/GenBank/DDBJ whole genome shotgun (WGS) entry which is preliminary data.</text>
</comment>
<accession>A0A2M8Z165</accession>
<dbReference type="Pfam" id="PF13556">
    <property type="entry name" value="HTH_30"/>
    <property type="match status" value="1"/>
</dbReference>
<dbReference type="InterPro" id="IPR042070">
    <property type="entry name" value="PucR_C-HTH_sf"/>
</dbReference>
<dbReference type="Gene3D" id="1.10.10.2840">
    <property type="entry name" value="PucR C-terminal helix-turn-helix domain"/>
    <property type="match status" value="1"/>
</dbReference>
<dbReference type="OrthoDB" id="212459at2"/>
<name>A0A2M8Z165_9FIRM</name>
<dbReference type="InterPro" id="IPR051448">
    <property type="entry name" value="CdaR-like_regulators"/>
</dbReference>
<dbReference type="AlphaFoldDB" id="A0A2M8Z165"/>
<sequence>MKFTKFVEKISEEYSIDILSQGEDLEIQDVALIDNKHDNTIRNTLYFGYDKQLENAGSIPCQCIIARTDSAVPPLPTVGSNIALVEDDSLFTIFNDAKTLIEATHKGIFEELTAIADKTHNIEAVIDAASVRLGNSLLFCDMNFKIIATSASIPVLDPLWIENTKKGYCCYEFINEVKELKSIRNASQTTAAIEVTCNKSPFRKLSSKVFHNQTQIGFLLMIEGENSFLPSHFEMLSTISHVISYTISYYKSDLIEKNSIYHEVLYDMLIGTPSKDIMPRLTELQFPAKMQVLFIRPARYPGQPYLKNLICKNLKIQIPGTHVTYHNNGIVAVIPLKEDTEIGLEFLEMLKYFSKKEHIRMGISNSFSCIDNFVSHYEQALAALELGHKLNPEELVYLYQNYQIYDLFSEVKNPDKLGWYCHPALAVLNQYDHENGSQLYKTLYVYIEKGCNIKLTSESLYIHRNSLVYRLNRITEICRVDLTDINTLFLLRLSFLINRYNERNNSLAAYQNSIMPNNLKYS</sequence>
<dbReference type="EMBL" id="PGET01000001">
    <property type="protein sequence ID" value="PJJ27170.1"/>
    <property type="molecule type" value="Genomic_DNA"/>
</dbReference>
<evidence type="ECO:0000259" key="3">
    <source>
        <dbReference type="Pfam" id="PF17853"/>
    </source>
</evidence>
<feature type="domain" description="PucR C-terminal helix-turn-helix" evidence="2">
    <location>
        <begin position="439"/>
        <end position="496"/>
    </location>
</feature>
<protein>
    <submittedName>
        <fullName evidence="4">PucR-like helix-turn-helix protein</fullName>
    </submittedName>
</protein>
<proteinExistence type="inferred from homology"/>
<dbReference type="RefSeq" id="WP_100303835.1">
    <property type="nucleotide sequence ID" value="NZ_PGET01000001.1"/>
</dbReference>
<dbReference type="InterPro" id="IPR041522">
    <property type="entry name" value="CdaR_GGDEF"/>
</dbReference>
<dbReference type="InterPro" id="IPR025736">
    <property type="entry name" value="PucR_C-HTH_dom"/>
</dbReference>